<dbReference type="InterPro" id="IPR028098">
    <property type="entry name" value="Glyco_trans_4-like_N"/>
</dbReference>
<protein>
    <submittedName>
        <fullName evidence="4">Group 1 glycosyl transferase</fullName>
    </submittedName>
</protein>
<feature type="domain" description="Glycosyltransferase subfamily 4-like N-terminal" evidence="3">
    <location>
        <begin position="16"/>
        <end position="172"/>
    </location>
</feature>
<evidence type="ECO:0000256" key="1">
    <source>
        <dbReference type="ARBA" id="ARBA00022679"/>
    </source>
</evidence>
<gene>
    <name evidence="4" type="ORF">A994_10907</name>
</gene>
<dbReference type="Gene3D" id="3.40.50.2000">
    <property type="entry name" value="Glycogen Phosphorylase B"/>
    <property type="match status" value="2"/>
</dbReference>
<sequence length="373" mass="43129">MNVGILSWIIDRQRTGVDNYLYGTVNEMIKMGKSNNITLIHHKKTDDDIYKHCREVLIPYLPLNLTCHLGMPYALMKSKVDLVHFPAHWHTQTSAFFLNRGVKKVLTIHDLIPLLYPESYPPNLARRWNTSLKMIVNHADHFIAVSQKTREDCVKHLNMSPDKITVIPNGYNPIYHPMDNRDEVRKYMKDKYNLNQYILFVGRVEARKNIIPVIRTLHEIKKSGLPHKLVIIGGMGWEHEKVLQEIEKLNLNDQVIFPGYISVEDLVRFYNAADLFVYLSFYEGFGLPPLEAMACGTPVITSNTSSLPEVVGDAGVMVDPLDEEALTSSMHQILCDERKRNKLRDKSILRAKDFSWHKTAKETWEVYEKVCRI</sequence>
<dbReference type="Proteomes" id="UP000007360">
    <property type="component" value="Unassembled WGS sequence"/>
</dbReference>
<dbReference type="PATRIC" id="fig|1204725.3.peg.2192"/>
<dbReference type="CDD" id="cd03809">
    <property type="entry name" value="GT4_MtfB-like"/>
    <property type="match status" value="1"/>
</dbReference>
<dbReference type="EMBL" id="AMPO01000011">
    <property type="protein sequence ID" value="EKF84901.1"/>
    <property type="molecule type" value="Genomic_DNA"/>
</dbReference>
<proteinExistence type="predicted"/>
<dbReference type="AlphaFoldDB" id="K2QAD3"/>
<feature type="domain" description="Glycosyl transferase family 1" evidence="2">
    <location>
        <begin position="195"/>
        <end position="346"/>
    </location>
</feature>
<dbReference type="Pfam" id="PF13439">
    <property type="entry name" value="Glyco_transf_4"/>
    <property type="match status" value="1"/>
</dbReference>
<dbReference type="GO" id="GO:0016757">
    <property type="term" value="F:glycosyltransferase activity"/>
    <property type="evidence" value="ECO:0007669"/>
    <property type="project" value="InterPro"/>
</dbReference>
<keyword evidence="1 4" id="KW-0808">Transferase</keyword>
<evidence type="ECO:0000259" key="2">
    <source>
        <dbReference type="Pfam" id="PF00534"/>
    </source>
</evidence>
<dbReference type="OrthoDB" id="132546at2157"/>
<reference evidence="4 5" key="1">
    <citation type="journal article" date="2012" name="J. Bacteriol.">
        <title>Draft genome sequence of Methanobacterium formicicum DSM 3637, an archaebacterium isolated from the methane producer amoeba Pelomyxa palustris.</title>
        <authorList>
            <person name="Gutierrez G."/>
        </authorList>
    </citation>
    <scope>NUCLEOTIDE SEQUENCE [LARGE SCALE GENOMIC DNA]</scope>
    <source>
        <strain evidence="5">DSM 3637 / PP1</strain>
    </source>
</reference>
<name>K2QAD3_METFP</name>
<dbReference type="FunFam" id="3.40.50.2000:FF:000119">
    <property type="entry name" value="Glycosyl transferase group 1"/>
    <property type="match status" value="1"/>
</dbReference>
<organism evidence="4 5">
    <name type="scientific">Methanobacterium formicicum (strain DSM 3637 / PP1)</name>
    <dbReference type="NCBI Taxonomy" id="1204725"/>
    <lineage>
        <taxon>Archaea</taxon>
        <taxon>Methanobacteriati</taxon>
        <taxon>Methanobacteriota</taxon>
        <taxon>Methanomada group</taxon>
        <taxon>Methanobacteria</taxon>
        <taxon>Methanobacteriales</taxon>
        <taxon>Methanobacteriaceae</taxon>
        <taxon>Methanobacterium</taxon>
    </lineage>
</organism>
<dbReference type="Pfam" id="PF00534">
    <property type="entry name" value="Glycos_transf_1"/>
    <property type="match status" value="1"/>
</dbReference>
<accession>K2QAD3</accession>
<dbReference type="PANTHER" id="PTHR46401">
    <property type="entry name" value="GLYCOSYLTRANSFERASE WBBK-RELATED"/>
    <property type="match status" value="1"/>
</dbReference>
<dbReference type="RefSeq" id="WP_004031653.1">
    <property type="nucleotide sequence ID" value="NZ_AMPO01000011.1"/>
</dbReference>
<dbReference type="PANTHER" id="PTHR46401:SF2">
    <property type="entry name" value="GLYCOSYLTRANSFERASE WBBK-RELATED"/>
    <property type="match status" value="1"/>
</dbReference>
<dbReference type="SUPFAM" id="SSF53756">
    <property type="entry name" value="UDP-Glycosyltransferase/glycogen phosphorylase"/>
    <property type="match status" value="1"/>
</dbReference>
<dbReference type="InterPro" id="IPR001296">
    <property type="entry name" value="Glyco_trans_1"/>
</dbReference>
<evidence type="ECO:0000259" key="3">
    <source>
        <dbReference type="Pfam" id="PF13439"/>
    </source>
</evidence>
<comment type="caution">
    <text evidence="4">The sequence shown here is derived from an EMBL/GenBank/DDBJ whole genome shotgun (WGS) entry which is preliminary data.</text>
</comment>
<evidence type="ECO:0000313" key="4">
    <source>
        <dbReference type="EMBL" id="EKF84901.1"/>
    </source>
</evidence>
<evidence type="ECO:0000313" key="5">
    <source>
        <dbReference type="Proteomes" id="UP000007360"/>
    </source>
</evidence>
<keyword evidence="5" id="KW-1185">Reference proteome</keyword>